<name>A0ABR1B8E7_POLSC</name>
<proteinExistence type="predicted"/>
<evidence type="ECO:0000313" key="3">
    <source>
        <dbReference type="Proteomes" id="UP001359485"/>
    </source>
</evidence>
<organism evidence="2 3">
    <name type="scientific">Polyplax serrata</name>
    <name type="common">Common mouse louse</name>
    <dbReference type="NCBI Taxonomy" id="468196"/>
    <lineage>
        <taxon>Eukaryota</taxon>
        <taxon>Metazoa</taxon>
        <taxon>Ecdysozoa</taxon>
        <taxon>Arthropoda</taxon>
        <taxon>Hexapoda</taxon>
        <taxon>Insecta</taxon>
        <taxon>Pterygota</taxon>
        <taxon>Neoptera</taxon>
        <taxon>Paraneoptera</taxon>
        <taxon>Psocodea</taxon>
        <taxon>Troctomorpha</taxon>
        <taxon>Phthiraptera</taxon>
        <taxon>Anoplura</taxon>
        <taxon>Polyplacidae</taxon>
        <taxon>Polyplax</taxon>
    </lineage>
</organism>
<reference evidence="2 3" key="1">
    <citation type="submission" date="2023-09" db="EMBL/GenBank/DDBJ databases">
        <title>Genomes of two closely related lineages of the louse Polyplax serrata with different host specificities.</title>
        <authorList>
            <person name="Martinu J."/>
            <person name="Tarabai H."/>
            <person name="Stefka J."/>
            <person name="Hypsa V."/>
        </authorList>
    </citation>
    <scope>NUCLEOTIDE SEQUENCE [LARGE SCALE GENOMIC DNA]</scope>
    <source>
        <strain evidence="2">98ZLc_SE</strain>
    </source>
</reference>
<keyword evidence="3" id="KW-1185">Reference proteome</keyword>
<keyword evidence="1" id="KW-0812">Transmembrane</keyword>
<keyword evidence="1" id="KW-0472">Membrane</keyword>
<comment type="caution">
    <text evidence="2">The sequence shown here is derived from an EMBL/GenBank/DDBJ whole genome shotgun (WGS) entry which is preliminary data.</text>
</comment>
<accession>A0ABR1B8E7</accession>
<evidence type="ECO:0000313" key="2">
    <source>
        <dbReference type="EMBL" id="KAK6635454.1"/>
    </source>
</evidence>
<keyword evidence="1" id="KW-1133">Transmembrane helix</keyword>
<sequence length="93" mass="10410">MNKTLNAQVLPHMLGTCGVKYLGIIYIVGLLERKGVGGTTLTSARRKEENAAEEEELIWRSGKVKEEQQKEMEEYGGEGGKQILKQRINYAQA</sequence>
<dbReference type="EMBL" id="JAWJWF010000003">
    <property type="protein sequence ID" value="KAK6635454.1"/>
    <property type="molecule type" value="Genomic_DNA"/>
</dbReference>
<gene>
    <name evidence="2" type="ORF">RUM44_000705</name>
</gene>
<dbReference type="Proteomes" id="UP001359485">
    <property type="component" value="Unassembled WGS sequence"/>
</dbReference>
<protein>
    <submittedName>
        <fullName evidence="2">Uncharacterized protein</fullName>
    </submittedName>
</protein>
<feature type="transmembrane region" description="Helical" evidence="1">
    <location>
        <begin position="12"/>
        <end position="31"/>
    </location>
</feature>
<evidence type="ECO:0000256" key="1">
    <source>
        <dbReference type="SAM" id="Phobius"/>
    </source>
</evidence>